<dbReference type="WBParaSite" id="Pan_g21420.t1">
    <property type="protein sequence ID" value="Pan_g21420.t1"/>
    <property type="gene ID" value="Pan_g21420"/>
</dbReference>
<proteinExistence type="predicted"/>
<keyword evidence="1" id="KW-1185">Reference proteome</keyword>
<evidence type="ECO:0000313" key="2">
    <source>
        <dbReference type="WBParaSite" id="Pan_g21420.t1"/>
    </source>
</evidence>
<organism evidence="1 2">
    <name type="scientific">Panagrellus redivivus</name>
    <name type="common">Microworm</name>
    <dbReference type="NCBI Taxonomy" id="6233"/>
    <lineage>
        <taxon>Eukaryota</taxon>
        <taxon>Metazoa</taxon>
        <taxon>Ecdysozoa</taxon>
        <taxon>Nematoda</taxon>
        <taxon>Chromadorea</taxon>
        <taxon>Rhabditida</taxon>
        <taxon>Tylenchina</taxon>
        <taxon>Panagrolaimomorpha</taxon>
        <taxon>Panagrolaimoidea</taxon>
        <taxon>Panagrolaimidae</taxon>
        <taxon>Panagrellus</taxon>
    </lineage>
</organism>
<dbReference type="Proteomes" id="UP000492821">
    <property type="component" value="Unassembled WGS sequence"/>
</dbReference>
<protein>
    <submittedName>
        <fullName evidence="2">FTH domain-containing protein</fullName>
    </submittedName>
</protein>
<evidence type="ECO:0000313" key="1">
    <source>
        <dbReference type="Proteomes" id="UP000492821"/>
    </source>
</evidence>
<accession>A0A7E4VIT9</accession>
<dbReference type="AlphaFoldDB" id="A0A7E4VIT9"/>
<reference evidence="1" key="1">
    <citation type="journal article" date="2013" name="Genetics">
        <title>The draft genome and transcriptome of Panagrellus redivivus are shaped by the harsh demands of a free-living lifestyle.</title>
        <authorList>
            <person name="Srinivasan J."/>
            <person name="Dillman A.R."/>
            <person name="Macchietto M.G."/>
            <person name="Heikkinen L."/>
            <person name="Lakso M."/>
            <person name="Fracchia K.M."/>
            <person name="Antoshechkin I."/>
            <person name="Mortazavi A."/>
            <person name="Wong G."/>
            <person name="Sternberg P.W."/>
        </authorList>
    </citation>
    <scope>NUCLEOTIDE SEQUENCE [LARGE SCALE GENOMIC DNA]</scope>
    <source>
        <strain evidence="1">MT8872</strain>
    </source>
</reference>
<name>A0A7E4VIT9_PANRE</name>
<sequence>MTDDHLKWHLLKEMSEILIKKLSITKDITPLSHFLMSGKEPSVAVRIFLSDVYIGESDSDRNTALPIQEYEECQKFTIRCNDTFYDIQPVYFQKLVLLLAQSVCVSTSRFHLECPNLENIALDMVDWAVDEIIQMVSNYVIPTVTSLEIVADAQCCTPIDFSELAPIPNIFPNIEKVSLQVEPFCGHESNELTLAAYKQMCEDFENFDPPFIFDFTYAPDNGFEHHEGLEVLLSSMELQKNVKNKLFWQFYKFRKSYPKKTLTIQYDE</sequence>
<reference evidence="2" key="2">
    <citation type="submission" date="2020-10" db="UniProtKB">
        <authorList>
            <consortium name="WormBaseParasite"/>
        </authorList>
    </citation>
    <scope>IDENTIFICATION</scope>
</reference>